<reference evidence="1" key="2">
    <citation type="submission" date="2021-04" db="EMBL/GenBank/DDBJ databases">
        <authorList>
            <person name="Gilroy R."/>
        </authorList>
    </citation>
    <scope>NUCLEOTIDE SEQUENCE</scope>
    <source>
        <strain evidence="1">ChiBcec15-3976</strain>
    </source>
</reference>
<organism evidence="1 2">
    <name type="scientific">Candidatus Mediterraneibacter quadrami</name>
    <dbReference type="NCBI Taxonomy" id="2838684"/>
    <lineage>
        <taxon>Bacteria</taxon>
        <taxon>Bacillati</taxon>
        <taxon>Bacillota</taxon>
        <taxon>Clostridia</taxon>
        <taxon>Lachnospirales</taxon>
        <taxon>Lachnospiraceae</taxon>
        <taxon>Mediterraneibacter</taxon>
    </lineage>
</organism>
<evidence type="ECO:0000313" key="2">
    <source>
        <dbReference type="Proteomes" id="UP000823909"/>
    </source>
</evidence>
<dbReference type="Proteomes" id="UP000823909">
    <property type="component" value="Unassembled WGS sequence"/>
</dbReference>
<comment type="caution">
    <text evidence="1">The sequence shown here is derived from an EMBL/GenBank/DDBJ whole genome shotgun (WGS) entry which is preliminary data.</text>
</comment>
<gene>
    <name evidence="1" type="ORF">H9910_06415</name>
</gene>
<dbReference type="EMBL" id="DWUU01000038">
    <property type="protein sequence ID" value="HJD42626.1"/>
    <property type="molecule type" value="Genomic_DNA"/>
</dbReference>
<reference evidence="1" key="1">
    <citation type="journal article" date="2021" name="PeerJ">
        <title>Extensive microbial diversity within the chicken gut microbiome revealed by metagenomics and culture.</title>
        <authorList>
            <person name="Gilroy R."/>
            <person name="Ravi A."/>
            <person name="Getino M."/>
            <person name="Pursley I."/>
            <person name="Horton D.L."/>
            <person name="Alikhan N.F."/>
            <person name="Baker D."/>
            <person name="Gharbi K."/>
            <person name="Hall N."/>
            <person name="Watson M."/>
            <person name="Adriaenssens E.M."/>
            <person name="Foster-Nyarko E."/>
            <person name="Jarju S."/>
            <person name="Secka A."/>
            <person name="Antonio M."/>
            <person name="Oren A."/>
            <person name="Chaudhuri R.R."/>
            <person name="La Ragione R."/>
            <person name="Hildebrand F."/>
            <person name="Pallen M.J."/>
        </authorList>
    </citation>
    <scope>NUCLEOTIDE SEQUENCE</scope>
    <source>
        <strain evidence="1">ChiBcec15-3976</strain>
    </source>
</reference>
<accession>A0A9D2RFU5</accession>
<proteinExistence type="predicted"/>
<sequence length="50" mass="5079">MPETRINAIHGVISAESPVCATTSSSPSSAASVSRYPAFSVMTVLPLSAV</sequence>
<name>A0A9D2RFU5_9FIRM</name>
<protein>
    <submittedName>
        <fullName evidence="1">Uncharacterized protein</fullName>
    </submittedName>
</protein>
<dbReference type="AlphaFoldDB" id="A0A9D2RFU5"/>
<evidence type="ECO:0000313" key="1">
    <source>
        <dbReference type="EMBL" id="HJD42626.1"/>
    </source>
</evidence>